<dbReference type="InterPro" id="IPR031475">
    <property type="entry name" value="NBD_C"/>
</dbReference>
<feature type="domain" description="Four-carbon acid sugar kinase nucleotide binding" evidence="14">
    <location>
        <begin position="257"/>
        <end position="413"/>
    </location>
</feature>
<dbReference type="InterPro" id="IPR042213">
    <property type="entry name" value="NBD_C_sf"/>
</dbReference>
<dbReference type="EMBL" id="FOHO01000013">
    <property type="protein sequence ID" value="SET88167.1"/>
    <property type="molecule type" value="Genomic_DNA"/>
</dbReference>
<evidence type="ECO:0000256" key="3">
    <source>
        <dbReference type="ARBA" id="ARBA00022741"/>
    </source>
</evidence>
<dbReference type="Pfam" id="PF07005">
    <property type="entry name" value="SBD_N"/>
    <property type="match status" value="1"/>
</dbReference>
<keyword evidence="5" id="KW-0067">ATP-binding</keyword>
<keyword evidence="2" id="KW-0808">Transferase</keyword>
<organism evidence="15 16">
    <name type="scientific">Paracoccus homiensis</name>
    <dbReference type="NCBI Taxonomy" id="364199"/>
    <lineage>
        <taxon>Bacteria</taxon>
        <taxon>Pseudomonadati</taxon>
        <taxon>Pseudomonadota</taxon>
        <taxon>Alphaproteobacteria</taxon>
        <taxon>Rhodobacterales</taxon>
        <taxon>Paracoccaceae</taxon>
        <taxon>Paracoccus</taxon>
    </lineage>
</organism>
<dbReference type="InterPro" id="IPR010737">
    <property type="entry name" value="4-carb_acid_sugar_kinase_N"/>
</dbReference>
<evidence type="ECO:0000256" key="12">
    <source>
        <dbReference type="ARBA" id="ARBA00041377"/>
    </source>
</evidence>
<evidence type="ECO:0000256" key="10">
    <source>
        <dbReference type="ARBA" id="ARBA00039095"/>
    </source>
</evidence>
<reference evidence="15 16" key="1">
    <citation type="submission" date="2016-10" db="EMBL/GenBank/DDBJ databases">
        <authorList>
            <person name="de Groot N.N."/>
        </authorList>
    </citation>
    <scope>NUCLEOTIDE SEQUENCE [LARGE SCALE GENOMIC DNA]</scope>
    <source>
        <strain evidence="15 16">DSM 17862</strain>
    </source>
</reference>
<comment type="catalytic activity">
    <reaction evidence="8">
        <text>3-dehydro-D-erythronate + ATP = 3-dehydro-4-O-phospho-D-erythronate + ADP + H(+)</text>
        <dbReference type="Rhea" id="RHEA:52556"/>
        <dbReference type="ChEBI" id="CHEBI:15378"/>
        <dbReference type="ChEBI" id="CHEBI:30616"/>
        <dbReference type="ChEBI" id="CHEBI:57958"/>
        <dbReference type="ChEBI" id="CHEBI:136593"/>
        <dbReference type="ChEBI" id="CHEBI:456216"/>
        <dbReference type="EC" id="2.7.1.217"/>
    </reaction>
</comment>
<gene>
    <name evidence="15" type="ORF">SAMN04489858_11313</name>
</gene>
<dbReference type="AlphaFoldDB" id="A0A1I0HXX9"/>
<feature type="domain" description="Four-carbon acid sugar kinase N-terminal" evidence="13">
    <location>
        <begin position="5"/>
        <end position="231"/>
    </location>
</feature>
<dbReference type="SUPFAM" id="SSF142764">
    <property type="entry name" value="YgbK-like"/>
    <property type="match status" value="1"/>
</dbReference>
<dbReference type="Gene3D" id="3.40.50.10840">
    <property type="entry name" value="Putative sugar-binding, N-terminal domain"/>
    <property type="match status" value="1"/>
</dbReference>
<evidence type="ECO:0000313" key="15">
    <source>
        <dbReference type="EMBL" id="SET88167.1"/>
    </source>
</evidence>
<evidence type="ECO:0000313" key="16">
    <source>
        <dbReference type="Proteomes" id="UP000199180"/>
    </source>
</evidence>
<dbReference type="Proteomes" id="UP000199180">
    <property type="component" value="Unassembled WGS sequence"/>
</dbReference>
<sequence length="421" mass="44526">MAVLLGAIADDFTGATDLANTLVQNGMRVAQVIGVPDAQTRIGQADAVVIALKSRTAPVAQAVSQSLSALEWLQERGARQILFKYCSTFDSTSKGNIGPVADALRARIDSDFALICPAFPANGRTIYQGHLFVGQQLLSDSPMKDHPLTPMRDASLPRLMQAQSHAKVGLIPHEVVRAGAEGIAQRIEALRAAGVGFGVADAISDDDLRALGAAIADHRLITGGSGIAMGLPDNFRKAGLLGPAQPPVATQATGRAVVLAGSCSEATRRQIAFAAQIWPIRKLDVDRIAAGHDVVAETRDWVTAQPAHLPVLIHGSADPKEVRQTQRRHGKAAAGEMVERTLGDLAVALRRQGFRRFVVAGGETSGAVVSALGIKALRIGPEIAPGVPWTETFDRDRLALALKSGNFGQDDFFSRAFSQGR</sequence>
<keyword evidence="16" id="KW-1185">Reference proteome</keyword>
<dbReference type="GO" id="GO:0016301">
    <property type="term" value="F:kinase activity"/>
    <property type="evidence" value="ECO:0007669"/>
    <property type="project" value="UniProtKB-KW"/>
</dbReference>
<dbReference type="Pfam" id="PF17042">
    <property type="entry name" value="NBD_C"/>
    <property type="match status" value="1"/>
</dbReference>
<dbReference type="RefSeq" id="WP_090736695.1">
    <property type="nucleotide sequence ID" value="NZ_FOHO01000013.1"/>
</dbReference>
<accession>A0A1I0HXX9</accession>
<dbReference type="InterPro" id="IPR037051">
    <property type="entry name" value="4-carb_acid_sugar_kinase_N_sf"/>
</dbReference>
<evidence type="ECO:0000256" key="7">
    <source>
        <dbReference type="ARBA" id="ARBA00035898"/>
    </source>
</evidence>
<evidence type="ECO:0000256" key="6">
    <source>
        <dbReference type="ARBA" id="ARBA00023277"/>
    </source>
</evidence>
<keyword evidence="6" id="KW-0119">Carbohydrate metabolism</keyword>
<dbReference type="InterPro" id="IPR050007">
    <property type="entry name" value="OtnK"/>
</dbReference>
<keyword evidence="4" id="KW-0418">Kinase</keyword>
<dbReference type="OrthoDB" id="191465at2"/>
<evidence type="ECO:0000256" key="2">
    <source>
        <dbReference type="ARBA" id="ARBA00022679"/>
    </source>
</evidence>
<evidence type="ECO:0000259" key="14">
    <source>
        <dbReference type="Pfam" id="PF17042"/>
    </source>
</evidence>
<dbReference type="Gene3D" id="3.40.980.20">
    <property type="entry name" value="Four-carbon acid sugar kinase, nucleotide binding domain"/>
    <property type="match status" value="1"/>
</dbReference>
<name>A0A1I0HXX9_9RHOB</name>
<evidence type="ECO:0000256" key="9">
    <source>
        <dbReference type="ARBA" id="ARBA00037335"/>
    </source>
</evidence>
<dbReference type="STRING" id="364199.SAMN04489858_11313"/>
<proteinExistence type="inferred from homology"/>
<keyword evidence="3" id="KW-0547">Nucleotide-binding</keyword>
<dbReference type="NCBIfam" id="NF043035">
    <property type="entry name" value="OxoTetrKin"/>
    <property type="match status" value="1"/>
</dbReference>
<dbReference type="EC" id="2.7.1.217" evidence="10"/>
<evidence type="ECO:0000256" key="5">
    <source>
        <dbReference type="ARBA" id="ARBA00022840"/>
    </source>
</evidence>
<comment type="catalytic activity">
    <reaction evidence="7">
        <text>3-dehydro-L-erythronate + ATP = 3-dehydro-4-O-phospho-L-erythronate + ADP + H(+)</text>
        <dbReference type="Rhea" id="RHEA:52552"/>
        <dbReference type="ChEBI" id="CHEBI:15378"/>
        <dbReference type="ChEBI" id="CHEBI:30616"/>
        <dbReference type="ChEBI" id="CHEBI:136592"/>
        <dbReference type="ChEBI" id="CHEBI:136670"/>
        <dbReference type="ChEBI" id="CHEBI:456216"/>
        <dbReference type="EC" id="2.7.1.217"/>
    </reaction>
</comment>
<evidence type="ECO:0000256" key="1">
    <source>
        <dbReference type="ARBA" id="ARBA00005715"/>
    </source>
</evidence>
<evidence type="ECO:0000256" key="11">
    <source>
        <dbReference type="ARBA" id="ARBA00039461"/>
    </source>
</evidence>
<dbReference type="GO" id="GO:0005524">
    <property type="term" value="F:ATP binding"/>
    <property type="evidence" value="ECO:0007669"/>
    <property type="project" value="UniProtKB-KW"/>
</dbReference>
<evidence type="ECO:0000256" key="8">
    <source>
        <dbReference type="ARBA" id="ARBA00036346"/>
    </source>
</evidence>
<protein>
    <recommendedName>
        <fullName evidence="11">3-oxo-tetronate kinase</fullName>
        <ecNumber evidence="10">2.7.1.217</ecNumber>
    </recommendedName>
    <alternativeName>
        <fullName evidence="12">3-dehydrotetronate 4-kinase</fullName>
    </alternativeName>
</protein>
<evidence type="ECO:0000259" key="13">
    <source>
        <dbReference type="Pfam" id="PF07005"/>
    </source>
</evidence>
<evidence type="ECO:0000256" key="4">
    <source>
        <dbReference type="ARBA" id="ARBA00022777"/>
    </source>
</evidence>
<comment type="similarity">
    <text evidence="1">Belongs to the four-carbon acid sugar kinase family.</text>
</comment>
<comment type="function">
    <text evidence="9">Catalyzes the ATP-dependent phosphorylation of 3-oxo-tetronate to 3-oxo-tetronate 4-phosphate.</text>
</comment>